<protein>
    <recommendedName>
        <fullName evidence="4">Glycosyltransferase RgtA/B/C/D-like domain-containing protein</fullName>
    </recommendedName>
</protein>
<feature type="transmembrane region" description="Helical" evidence="1">
    <location>
        <begin position="36"/>
        <end position="66"/>
    </location>
</feature>
<dbReference type="Pfam" id="PF14264">
    <property type="entry name" value="Glucos_trans_II"/>
    <property type="match status" value="1"/>
</dbReference>
<organism evidence="2 3">
    <name type="scientific">Empedobacter falsenii</name>
    <dbReference type="NCBI Taxonomy" id="343874"/>
    <lineage>
        <taxon>Bacteria</taxon>
        <taxon>Pseudomonadati</taxon>
        <taxon>Bacteroidota</taxon>
        <taxon>Flavobacteriia</taxon>
        <taxon>Flavobacteriales</taxon>
        <taxon>Weeksellaceae</taxon>
        <taxon>Empedobacter</taxon>
    </lineage>
</organism>
<feature type="transmembrane region" description="Helical" evidence="1">
    <location>
        <begin position="171"/>
        <end position="191"/>
    </location>
</feature>
<keyword evidence="1" id="KW-0472">Membrane</keyword>
<evidence type="ECO:0000256" key="1">
    <source>
        <dbReference type="SAM" id="Phobius"/>
    </source>
</evidence>
<name>A0A376G3G2_9FLAO</name>
<reference evidence="2 3" key="1">
    <citation type="submission" date="2018-06" db="EMBL/GenBank/DDBJ databases">
        <authorList>
            <consortium name="Pathogen Informatics"/>
            <person name="Doyle S."/>
        </authorList>
    </citation>
    <scope>NUCLEOTIDE SEQUENCE [LARGE SCALE GENOMIC DNA]</scope>
    <source>
        <strain evidence="2 3">NCTC13456</strain>
    </source>
</reference>
<dbReference type="Proteomes" id="UP000254737">
    <property type="component" value="Unassembled WGS sequence"/>
</dbReference>
<keyword evidence="1" id="KW-0812">Transmembrane</keyword>
<feature type="transmembrane region" description="Helical" evidence="1">
    <location>
        <begin position="78"/>
        <end position="102"/>
    </location>
</feature>
<keyword evidence="1" id="KW-1133">Transmembrane helix</keyword>
<feature type="transmembrane region" description="Helical" evidence="1">
    <location>
        <begin position="141"/>
        <end position="159"/>
    </location>
</feature>
<dbReference type="InterPro" id="IPR025686">
    <property type="entry name" value="Glucos_trans_II"/>
</dbReference>
<evidence type="ECO:0008006" key="4">
    <source>
        <dbReference type="Google" id="ProtNLM"/>
    </source>
</evidence>
<proteinExistence type="predicted"/>
<evidence type="ECO:0000313" key="2">
    <source>
        <dbReference type="EMBL" id="STD53527.1"/>
    </source>
</evidence>
<accession>A0A376G3G2</accession>
<feature type="transmembrane region" description="Helical" evidence="1">
    <location>
        <begin position="12"/>
        <end position="30"/>
    </location>
</feature>
<dbReference type="AlphaFoldDB" id="A0A376G3G2"/>
<dbReference type="EMBL" id="UFXS01000001">
    <property type="protein sequence ID" value="STD53527.1"/>
    <property type="molecule type" value="Genomic_DNA"/>
</dbReference>
<feature type="transmembrane region" description="Helical" evidence="1">
    <location>
        <begin position="197"/>
        <end position="216"/>
    </location>
</feature>
<evidence type="ECO:0000313" key="3">
    <source>
        <dbReference type="Proteomes" id="UP000254737"/>
    </source>
</evidence>
<feature type="transmembrane region" description="Helical" evidence="1">
    <location>
        <begin position="223"/>
        <end position="246"/>
    </location>
</feature>
<sequence>MIENLAFRYDSPFMAISVMSAIIPFYRNFVENKLRFVIVTLIAVLVIFLTYQASISIFIIMTLFVAINHLYKDDIKKAFFIILIGIMASIGGFVIYKFLLFITNSPSVGRDKFVFFNDDVFTILKHNTQAVYDLICLVFNYHYLIGFCFTILAFLYGIYKLLKKQLKASNKVLIILFLLLIPILIPLPLIVLENTYVNPRVMIGFSFIIYAMLFLVSKYSQKLTTYISLYFVIISFPLMGSFANLLKDQDQFQTTIVYDVMSKTDLNGKYLIVDGQVPWLSQSENLIYGYDFINYLHIKFLGNQNFGLEEFFVLKSNNLYNISFLKDKRREEVLNNKMNIPIINRTSFYNLRADGKHVIIDFNKIDWISP</sequence>
<gene>
    <name evidence="2" type="ORF">NCTC13456_00534</name>
</gene>